<proteinExistence type="predicted"/>
<evidence type="ECO:0000256" key="1">
    <source>
        <dbReference type="SAM" id="Coils"/>
    </source>
</evidence>
<keyword evidence="3" id="KW-1185">Reference proteome</keyword>
<protein>
    <submittedName>
        <fullName evidence="2">Phage tail tape measure protein</fullName>
    </submittedName>
</protein>
<accession>A0ABQ5KGH0</accession>
<comment type="caution">
    <text evidence="2">The sequence shown here is derived from an EMBL/GenBank/DDBJ whole genome shotgun (WGS) entry which is preliminary data.</text>
</comment>
<sequence length="186" mass="21531">ETFALREIDEKYNAEKLRKQAEFNQAYAAEFIDPYLLEQKAVRNQAREFLKAGNKEIQVEKWKNSQLEKLKKDHTEKIKEENKKRLEEEKKAAREQLLAHGTFFDGIALGYEDMLENQQTWAERGVDIFNGFATSAKSAFSDLGFDAAMGKMKSFSDYWESFWQGMTRSVMNHASDLLVNKGLDAL</sequence>
<feature type="non-terminal residue" evidence="2">
    <location>
        <position position="1"/>
    </location>
</feature>
<dbReference type="Proteomes" id="UP001057375">
    <property type="component" value="Unassembled WGS sequence"/>
</dbReference>
<organism evidence="2 3">
    <name type="scientific">Aduncisulcus paluster</name>
    <dbReference type="NCBI Taxonomy" id="2918883"/>
    <lineage>
        <taxon>Eukaryota</taxon>
        <taxon>Metamonada</taxon>
        <taxon>Carpediemonas-like organisms</taxon>
        <taxon>Aduncisulcus</taxon>
    </lineage>
</organism>
<gene>
    <name evidence="2" type="ORF">ADUPG1_005563</name>
</gene>
<evidence type="ECO:0000313" key="2">
    <source>
        <dbReference type="EMBL" id="GKT30598.1"/>
    </source>
</evidence>
<evidence type="ECO:0000313" key="3">
    <source>
        <dbReference type="Proteomes" id="UP001057375"/>
    </source>
</evidence>
<feature type="non-terminal residue" evidence="2">
    <location>
        <position position="186"/>
    </location>
</feature>
<keyword evidence="1" id="KW-0175">Coiled coil</keyword>
<name>A0ABQ5KGH0_9EUKA</name>
<feature type="coiled-coil region" evidence="1">
    <location>
        <begin position="64"/>
        <end position="96"/>
    </location>
</feature>
<dbReference type="EMBL" id="BQXS01008917">
    <property type="protein sequence ID" value="GKT30598.1"/>
    <property type="molecule type" value="Genomic_DNA"/>
</dbReference>
<reference evidence="2" key="1">
    <citation type="submission" date="2022-03" db="EMBL/GenBank/DDBJ databases">
        <title>Draft genome sequence of Aduncisulcus paluster, a free-living microaerophilic Fornicata.</title>
        <authorList>
            <person name="Yuyama I."/>
            <person name="Kume K."/>
            <person name="Tamura T."/>
            <person name="Inagaki Y."/>
            <person name="Hashimoto T."/>
        </authorList>
    </citation>
    <scope>NUCLEOTIDE SEQUENCE</scope>
    <source>
        <strain evidence="2">NY0171</strain>
    </source>
</reference>